<protein>
    <submittedName>
        <fullName evidence="2">YbaB/EbfC family DNA-binding protein</fullName>
    </submittedName>
</protein>
<dbReference type="InterPro" id="IPR004401">
    <property type="entry name" value="YbaB/EbfC"/>
</dbReference>
<dbReference type="Proteomes" id="UP000295258">
    <property type="component" value="Unassembled WGS sequence"/>
</dbReference>
<name>A0A4R4U8M9_9ACTN</name>
<organism evidence="2 3">
    <name type="scientific">Nonomuraea deserti</name>
    <dbReference type="NCBI Taxonomy" id="1848322"/>
    <lineage>
        <taxon>Bacteria</taxon>
        <taxon>Bacillati</taxon>
        <taxon>Actinomycetota</taxon>
        <taxon>Actinomycetes</taxon>
        <taxon>Streptosporangiales</taxon>
        <taxon>Streptosporangiaceae</taxon>
        <taxon>Nonomuraea</taxon>
    </lineage>
</organism>
<accession>A0A4R4U8M9</accession>
<comment type="caution">
    <text evidence="2">The sequence shown here is derived from an EMBL/GenBank/DDBJ whole genome shotgun (WGS) entry which is preliminary data.</text>
</comment>
<dbReference type="AlphaFoldDB" id="A0A4R4U8M9"/>
<reference evidence="2 3" key="1">
    <citation type="submission" date="2019-03" db="EMBL/GenBank/DDBJ databases">
        <title>Draft genome sequences of novel Actinobacteria.</title>
        <authorList>
            <person name="Sahin N."/>
            <person name="Ay H."/>
            <person name="Saygin H."/>
        </authorList>
    </citation>
    <scope>NUCLEOTIDE SEQUENCE [LARGE SCALE GENOMIC DNA]</scope>
    <source>
        <strain evidence="2 3">KC310</strain>
    </source>
</reference>
<dbReference type="GO" id="GO:0003677">
    <property type="term" value="F:DNA binding"/>
    <property type="evidence" value="ECO:0007669"/>
    <property type="project" value="UniProtKB-KW"/>
</dbReference>
<dbReference type="Gene3D" id="3.30.1310.10">
    <property type="entry name" value="Nucleoid-associated protein YbaB-like domain"/>
    <property type="match status" value="1"/>
</dbReference>
<keyword evidence="3" id="KW-1185">Reference proteome</keyword>
<proteinExistence type="predicted"/>
<dbReference type="EMBL" id="SMKO01000269">
    <property type="protein sequence ID" value="TDC87400.1"/>
    <property type="molecule type" value="Genomic_DNA"/>
</dbReference>
<sequence>MAVSEPDAAIGRLESLTGTGESPGGRARAVVSAGGLVEEISLGPRAMRMTSQELTAEVLAAVEGARTDERRKAQQVMSEALGEAIAPDELDPDKVAARLARMLASVEALRPSGQV</sequence>
<dbReference type="InterPro" id="IPR036894">
    <property type="entry name" value="YbaB-like_sf"/>
</dbReference>
<evidence type="ECO:0000313" key="3">
    <source>
        <dbReference type="Proteomes" id="UP000295258"/>
    </source>
</evidence>
<dbReference type="SUPFAM" id="SSF82607">
    <property type="entry name" value="YbaB-like"/>
    <property type="match status" value="1"/>
</dbReference>
<gene>
    <name evidence="2" type="ORF">E1292_46760</name>
</gene>
<feature type="region of interest" description="Disordered" evidence="1">
    <location>
        <begin position="1"/>
        <end position="27"/>
    </location>
</feature>
<evidence type="ECO:0000256" key="1">
    <source>
        <dbReference type="SAM" id="MobiDB-lite"/>
    </source>
</evidence>
<evidence type="ECO:0000313" key="2">
    <source>
        <dbReference type="EMBL" id="TDC87400.1"/>
    </source>
</evidence>
<keyword evidence="2" id="KW-0238">DNA-binding</keyword>
<dbReference type="Pfam" id="PF02575">
    <property type="entry name" value="YbaB_DNA_bd"/>
    <property type="match status" value="1"/>
</dbReference>